<dbReference type="SUPFAM" id="SSF102400">
    <property type="entry name" value="DNA polymerase III chi subunit"/>
    <property type="match status" value="1"/>
</dbReference>
<dbReference type="GO" id="GO:0006260">
    <property type="term" value="P:DNA replication"/>
    <property type="evidence" value="ECO:0007669"/>
    <property type="project" value="InterPro"/>
</dbReference>
<dbReference type="EMBL" id="LAZR01010518">
    <property type="protein sequence ID" value="KKM66506.1"/>
    <property type="molecule type" value="Genomic_DNA"/>
</dbReference>
<dbReference type="InterPro" id="IPR007459">
    <property type="entry name" value="DNA_pol3_chi"/>
</dbReference>
<dbReference type="GO" id="GO:0032298">
    <property type="term" value="P:positive regulation of DNA-templated DNA replication initiation"/>
    <property type="evidence" value="ECO:0007669"/>
    <property type="project" value="TreeGrafter"/>
</dbReference>
<accession>A0A0F9JVM2</accession>
<dbReference type="AlphaFoldDB" id="A0A0F9JVM2"/>
<dbReference type="Gene3D" id="3.40.50.10110">
    <property type="entry name" value="DNA polymerase III subunit chi"/>
    <property type="match status" value="1"/>
</dbReference>
<dbReference type="PANTHER" id="PTHR38767:SF1">
    <property type="entry name" value="DNA POLYMERASE III SUBUNIT CHI"/>
    <property type="match status" value="1"/>
</dbReference>
<evidence type="ECO:0000313" key="2">
    <source>
        <dbReference type="EMBL" id="KKM66506.1"/>
    </source>
</evidence>
<comment type="caution">
    <text evidence="2">The sequence shown here is derived from an EMBL/GenBank/DDBJ whole genome shotgun (WGS) entry which is preliminary data.</text>
</comment>
<proteinExistence type="predicted"/>
<dbReference type="GO" id="GO:0003677">
    <property type="term" value="F:DNA binding"/>
    <property type="evidence" value="ECO:0007669"/>
    <property type="project" value="InterPro"/>
</dbReference>
<sequence>MENNPVTPAGSATAGGPGQEVERETGQEERNQRYWFHILLQDTPAARYLHASKLVKKAWEQGDRVCIVCDTTQQADELDELLWNLSPDAFIPHSVVSDAATPCSDPVGILLCPPVAEDWDTVIILSETLPKDADRFKRLALVAHNDPAILNQARSHFKQLRALGIEPRVHDQRKR</sequence>
<dbReference type="PANTHER" id="PTHR38767">
    <property type="entry name" value="DNA POLYMERASE III SUBUNIT CHI"/>
    <property type="match status" value="1"/>
</dbReference>
<dbReference type="InterPro" id="IPR036768">
    <property type="entry name" value="PolIII_chi_sf"/>
</dbReference>
<feature type="region of interest" description="Disordered" evidence="1">
    <location>
        <begin position="1"/>
        <end position="28"/>
    </location>
</feature>
<reference evidence="2" key="1">
    <citation type="journal article" date="2015" name="Nature">
        <title>Complex archaea that bridge the gap between prokaryotes and eukaryotes.</title>
        <authorList>
            <person name="Spang A."/>
            <person name="Saw J.H."/>
            <person name="Jorgensen S.L."/>
            <person name="Zaremba-Niedzwiedzka K."/>
            <person name="Martijn J."/>
            <person name="Lind A.E."/>
            <person name="van Eijk R."/>
            <person name="Schleper C."/>
            <person name="Guy L."/>
            <person name="Ettema T.J."/>
        </authorList>
    </citation>
    <scope>NUCLEOTIDE SEQUENCE</scope>
</reference>
<name>A0A0F9JVM2_9ZZZZ</name>
<gene>
    <name evidence="2" type="ORF">LCGC14_1480510</name>
</gene>
<organism evidence="2">
    <name type="scientific">marine sediment metagenome</name>
    <dbReference type="NCBI Taxonomy" id="412755"/>
    <lineage>
        <taxon>unclassified sequences</taxon>
        <taxon>metagenomes</taxon>
        <taxon>ecological metagenomes</taxon>
    </lineage>
</organism>
<protein>
    <recommendedName>
        <fullName evidence="3">DNA polymerase III subunit chi</fullName>
    </recommendedName>
</protein>
<evidence type="ECO:0008006" key="3">
    <source>
        <dbReference type="Google" id="ProtNLM"/>
    </source>
</evidence>
<dbReference type="Pfam" id="PF04364">
    <property type="entry name" value="DNA_pol3_chi"/>
    <property type="match status" value="1"/>
</dbReference>
<dbReference type="GO" id="GO:0003887">
    <property type="term" value="F:DNA-directed DNA polymerase activity"/>
    <property type="evidence" value="ECO:0007669"/>
    <property type="project" value="InterPro"/>
</dbReference>
<evidence type="ECO:0000256" key="1">
    <source>
        <dbReference type="SAM" id="MobiDB-lite"/>
    </source>
</evidence>